<keyword evidence="3" id="KW-1185">Reference proteome</keyword>
<dbReference type="SUPFAM" id="SSF57959">
    <property type="entry name" value="Leucine zipper domain"/>
    <property type="match status" value="1"/>
</dbReference>
<reference evidence="2" key="1">
    <citation type="journal article" date="2021" name="Nat. Commun.">
        <title>Genetic determinants of endophytism in the Arabidopsis root mycobiome.</title>
        <authorList>
            <person name="Mesny F."/>
            <person name="Miyauchi S."/>
            <person name="Thiergart T."/>
            <person name="Pickel B."/>
            <person name="Atanasova L."/>
            <person name="Karlsson M."/>
            <person name="Huettel B."/>
            <person name="Barry K.W."/>
            <person name="Haridas S."/>
            <person name="Chen C."/>
            <person name="Bauer D."/>
            <person name="Andreopoulos W."/>
            <person name="Pangilinan J."/>
            <person name="LaButti K."/>
            <person name="Riley R."/>
            <person name="Lipzen A."/>
            <person name="Clum A."/>
            <person name="Drula E."/>
            <person name="Henrissat B."/>
            <person name="Kohler A."/>
            <person name="Grigoriev I.V."/>
            <person name="Martin F.M."/>
            <person name="Hacquard S."/>
        </authorList>
    </citation>
    <scope>NUCLEOTIDE SEQUENCE</scope>
    <source>
        <strain evidence="2">MPI-CAGE-CH-0235</strain>
    </source>
</reference>
<protein>
    <recommendedName>
        <fullName evidence="4">BZIP domain-containing protein</fullName>
    </recommendedName>
</protein>
<dbReference type="GO" id="GO:0003700">
    <property type="term" value="F:DNA-binding transcription factor activity"/>
    <property type="evidence" value="ECO:0007669"/>
    <property type="project" value="InterPro"/>
</dbReference>
<feature type="compositionally biased region" description="Basic and acidic residues" evidence="1">
    <location>
        <begin position="29"/>
        <end position="41"/>
    </location>
</feature>
<feature type="compositionally biased region" description="Basic and acidic residues" evidence="1">
    <location>
        <begin position="49"/>
        <end position="60"/>
    </location>
</feature>
<feature type="compositionally biased region" description="Polar residues" evidence="1">
    <location>
        <begin position="1"/>
        <end position="11"/>
    </location>
</feature>
<gene>
    <name evidence="2" type="ORF">B0I35DRAFT_402967</name>
</gene>
<feature type="region of interest" description="Disordered" evidence="1">
    <location>
        <begin position="1"/>
        <end position="83"/>
    </location>
</feature>
<evidence type="ECO:0008006" key="4">
    <source>
        <dbReference type="Google" id="ProtNLM"/>
    </source>
</evidence>
<dbReference type="InterPro" id="IPR046347">
    <property type="entry name" value="bZIP_sf"/>
</dbReference>
<comment type="caution">
    <text evidence="2">The sequence shown here is derived from an EMBL/GenBank/DDBJ whole genome shotgun (WGS) entry which is preliminary data.</text>
</comment>
<evidence type="ECO:0000313" key="2">
    <source>
        <dbReference type="EMBL" id="KAH7303044.1"/>
    </source>
</evidence>
<accession>A0A8K0SCR1</accession>
<organism evidence="2 3">
    <name type="scientific">Stachybotrys elegans</name>
    <dbReference type="NCBI Taxonomy" id="80388"/>
    <lineage>
        <taxon>Eukaryota</taxon>
        <taxon>Fungi</taxon>
        <taxon>Dikarya</taxon>
        <taxon>Ascomycota</taxon>
        <taxon>Pezizomycotina</taxon>
        <taxon>Sordariomycetes</taxon>
        <taxon>Hypocreomycetidae</taxon>
        <taxon>Hypocreales</taxon>
        <taxon>Stachybotryaceae</taxon>
        <taxon>Stachybotrys</taxon>
    </lineage>
</organism>
<proteinExistence type="predicted"/>
<dbReference type="OrthoDB" id="3535998at2759"/>
<dbReference type="Gene3D" id="1.20.5.170">
    <property type="match status" value="1"/>
</dbReference>
<name>A0A8K0SCR1_9HYPO</name>
<sequence length="83" mass="9169">MAQAASANLSNAPRRKGTRSVSSLSPAQLERKRANDREAQRAIRQRTRVHIEKLEADVESLKASTVSRTSRPSPSAIKSSTRR</sequence>
<evidence type="ECO:0000256" key="1">
    <source>
        <dbReference type="SAM" id="MobiDB-lite"/>
    </source>
</evidence>
<dbReference type="Proteomes" id="UP000813444">
    <property type="component" value="Unassembled WGS sequence"/>
</dbReference>
<evidence type="ECO:0000313" key="3">
    <source>
        <dbReference type="Proteomes" id="UP000813444"/>
    </source>
</evidence>
<feature type="compositionally biased region" description="Low complexity" evidence="1">
    <location>
        <begin position="63"/>
        <end position="76"/>
    </location>
</feature>
<dbReference type="EMBL" id="JAGPNK010000042">
    <property type="protein sequence ID" value="KAH7303044.1"/>
    <property type="molecule type" value="Genomic_DNA"/>
</dbReference>
<dbReference type="AlphaFoldDB" id="A0A8K0SCR1"/>